<dbReference type="Proteomes" id="UP000054321">
    <property type="component" value="Unassembled WGS sequence"/>
</dbReference>
<evidence type="ECO:0000256" key="1">
    <source>
        <dbReference type="SAM" id="MobiDB-lite"/>
    </source>
</evidence>
<accession>A0A0C3HH38</accession>
<protein>
    <submittedName>
        <fullName evidence="2">Uncharacterized protein</fullName>
    </submittedName>
</protein>
<proteinExistence type="predicted"/>
<sequence length="451" mass="50773">MDPNSKETAVPGYSLSINSLATSIFCCEAVAPVEFQSSEIKIPVKHHQVTESFFTESKHILAKSYPRVKKALHKPDSFTFVLEVTTRIPGGGSSNYQLNPSQAYHWIVPIDGNLIKIKKGRDKKEDQYDVRKCIENPNNGTTQQNWVEINSMEIRKEFKRGHEKTKDAVKYACKVEGHDKQWTVRVLELETSARPVYKIGRKKAKSQELGAGKAKIEPAISKKIAKITMPKHLEDEEQMADDEDDNVVCSIVRQNRNRNNRAPLNTNKPRVRVETETTEVKSLARGNSWDAGKRYTDKSGEKSITKNTKAAVLDEFSPPNEHLSSQKTVVKKTINTDGSRKRKAEGVGVGGGPVDECQEENIVKRRKLPRAAKIKSNKERELRMKREVEQIAAAGEIGDQLALEPPPKKREVERPTTKGHAGKKSRRGCWSADEVHLLISEIDKSKISYDD</sequence>
<organism evidence="2 3">
    <name type="scientific">Oidiodendron maius (strain Zn)</name>
    <dbReference type="NCBI Taxonomy" id="913774"/>
    <lineage>
        <taxon>Eukaryota</taxon>
        <taxon>Fungi</taxon>
        <taxon>Dikarya</taxon>
        <taxon>Ascomycota</taxon>
        <taxon>Pezizomycotina</taxon>
        <taxon>Leotiomycetes</taxon>
        <taxon>Leotiomycetes incertae sedis</taxon>
        <taxon>Myxotrichaceae</taxon>
        <taxon>Oidiodendron</taxon>
    </lineage>
</organism>
<feature type="compositionally biased region" description="Basic and acidic residues" evidence="1">
    <location>
        <begin position="406"/>
        <end position="416"/>
    </location>
</feature>
<dbReference type="HOGENOM" id="CLU_607055_0_0_1"/>
<feature type="region of interest" description="Disordered" evidence="1">
    <location>
        <begin position="395"/>
        <end position="429"/>
    </location>
</feature>
<dbReference type="AlphaFoldDB" id="A0A0C3HH38"/>
<reference evidence="3" key="2">
    <citation type="submission" date="2015-01" db="EMBL/GenBank/DDBJ databases">
        <title>Evolutionary Origins and Diversification of the Mycorrhizal Mutualists.</title>
        <authorList>
            <consortium name="DOE Joint Genome Institute"/>
            <consortium name="Mycorrhizal Genomics Consortium"/>
            <person name="Kohler A."/>
            <person name="Kuo A."/>
            <person name="Nagy L.G."/>
            <person name="Floudas D."/>
            <person name="Copeland A."/>
            <person name="Barry K.W."/>
            <person name="Cichocki N."/>
            <person name="Veneault-Fourrey C."/>
            <person name="LaButti K."/>
            <person name="Lindquist E.A."/>
            <person name="Lipzen A."/>
            <person name="Lundell T."/>
            <person name="Morin E."/>
            <person name="Murat C."/>
            <person name="Riley R."/>
            <person name="Ohm R."/>
            <person name="Sun H."/>
            <person name="Tunlid A."/>
            <person name="Henrissat B."/>
            <person name="Grigoriev I.V."/>
            <person name="Hibbett D.S."/>
            <person name="Martin F."/>
        </authorList>
    </citation>
    <scope>NUCLEOTIDE SEQUENCE [LARGE SCALE GENOMIC DNA]</scope>
    <source>
        <strain evidence="3">Zn</strain>
    </source>
</reference>
<dbReference type="InParanoid" id="A0A0C3HH38"/>
<evidence type="ECO:0000313" key="3">
    <source>
        <dbReference type="Proteomes" id="UP000054321"/>
    </source>
</evidence>
<keyword evidence="3" id="KW-1185">Reference proteome</keyword>
<name>A0A0C3HH38_OIDMZ</name>
<reference evidence="2 3" key="1">
    <citation type="submission" date="2014-04" db="EMBL/GenBank/DDBJ databases">
        <authorList>
            <consortium name="DOE Joint Genome Institute"/>
            <person name="Kuo A."/>
            <person name="Martino E."/>
            <person name="Perotto S."/>
            <person name="Kohler A."/>
            <person name="Nagy L.G."/>
            <person name="Floudas D."/>
            <person name="Copeland A."/>
            <person name="Barry K.W."/>
            <person name="Cichocki N."/>
            <person name="Veneault-Fourrey C."/>
            <person name="LaButti K."/>
            <person name="Lindquist E.A."/>
            <person name="Lipzen A."/>
            <person name="Lundell T."/>
            <person name="Morin E."/>
            <person name="Murat C."/>
            <person name="Sun H."/>
            <person name="Tunlid A."/>
            <person name="Henrissat B."/>
            <person name="Grigoriev I.V."/>
            <person name="Hibbett D.S."/>
            <person name="Martin F."/>
            <person name="Nordberg H.P."/>
            <person name="Cantor M.N."/>
            <person name="Hua S.X."/>
        </authorList>
    </citation>
    <scope>NUCLEOTIDE SEQUENCE [LARGE SCALE GENOMIC DNA]</scope>
    <source>
        <strain evidence="2 3">Zn</strain>
    </source>
</reference>
<dbReference type="EMBL" id="KN832875">
    <property type="protein sequence ID" value="KIN01627.1"/>
    <property type="molecule type" value="Genomic_DNA"/>
</dbReference>
<evidence type="ECO:0000313" key="2">
    <source>
        <dbReference type="EMBL" id="KIN01627.1"/>
    </source>
</evidence>
<gene>
    <name evidence="2" type="ORF">OIDMADRAFT_27789</name>
</gene>